<evidence type="ECO:0000256" key="1">
    <source>
        <dbReference type="SAM" id="SignalP"/>
    </source>
</evidence>
<dbReference type="Proteomes" id="UP001149719">
    <property type="component" value="Unassembled WGS sequence"/>
</dbReference>
<sequence length="106" mass="11710">MKKMKLITLLTAMCVSFSAWALSLDEAKNQGLVGERNSGYLGLVVDNAEAKKVVNEINAKRKAQYLKLAEKNGLTLPQVEALAATKAFQKTQNGHYIESNGQWIKK</sequence>
<dbReference type="EMBL" id="JAPUBN010000019">
    <property type="protein sequence ID" value="MCZ2722998.1"/>
    <property type="molecule type" value="Genomic_DNA"/>
</dbReference>
<dbReference type="Pfam" id="PF07027">
    <property type="entry name" value="DUF1318"/>
    <property type="match status" value="1"/>
</dbReference>
<feature type="signal peptide" evidence="1">
    <location>
        <begin position="1"/>
        <end position="21"/>
    </location>
</feature>
<organism evidence="2 3">
    <name type="scientific">Marinomonas phaeophyticola</name>
    <dbReference type="NCBI Taxonomy" id="3004091"/>
    <lineage>
        <taxon>Bacteria</taxon>
        <taxon>Pseudomonadati</taxon>
        <taxon>Pseudomonadota</taxon>
        <taxon>Gammaproteobacteria</taxon>
        <taxon>Oceanospirillales</taxon>
        <taxon>Oceanospirillaceae</taxon>
        <taxon>Marinomonas</taxon>
    </lineage>
</organism>
<accession>A0ABT4JXJ7</accession>
<proteinExistence type="predicted"/>
<name>A0ABT4JXJ7_9GAMM</name>
<evidence type="ECO:0000313" key="2">
    <source>
        <dbReference type="EMBL" id="MCZ2722998.1"/>
    </source>
</evidence>
<keyword evidence="1" id="KW-0732">Signal</keyword>
<feature type="chain" id="PRO_5045922610" evidence="1">
    <location>
        <begin position="22"/>
        <end position="106"/>
    </location>
</feature>
<keyword evidence="3" id="KW-1185">Reference proteome</keyword>
<dbReference type="InterPro" id="IPR008309">
    <property type="entry name" value="YdbL"/>
</dbReference>
<gene>
    <name evidence="2" type="ORF">O1D97_15595</name>
</gene>
<protein>
    <submittedName>
        <fullName evidence="2">YdbL family protein</fullName>
    </submittedName>
</protein>
<dbReference type="RefSeq" id="WP_269127086.1">
    <property type="nucleotide sequence ID" value="NZ_JAPUBN010000019.1"/>
</dbReference>
<dbReference type="PIRSF" id="PIRSF025560">
    <property type="entry name" value="UCP025560"/>
    <property type="match status" value="1"/>
</dbReference>
<evidence type="ECO:0000313" key="3">
    <source>
        <dbReference type="Proteomes" id="UP001149719"/>
    </source>
</evidence>
<comment type="caution">
    <text evidence="2">The sequence shown here is derived from an EMBL/GenBank/DDBJ whole genome shotgun (WGS) entry which is preliminary data.</text>
</comment>
<reference evidence="2" key="1">
    <citation type="submission" date="2022-12" db="EMBL/GenBank/DDBJ databases">
        <title>Marinomonas 15G1-11 sp. nov, isolated from marine algae.</title>
        <authorList>
            <person name="Butt M."/>
            <person name="Choi D.G."/>
            <person name="Kim J.M."/>
            <person name="Lee J.K."/>
            <person name="Baek J.H."/>
            <person name="Jeon C.O."/>
        </authorList>
    </citation>
    <scope>NUCLEOTIDE SEQUENCE</scope>
    <source>
        <strain evidence="2">15G1-11</strain>
    </source>
</reference>